<dbReference type="EMBL" id="CBSV010000096">
    <property type="protein sequence ID" value="CDH00785.1"/>
    <property type="molecule type" value="Genomic_DNA"/>
</dbReference>
<proteinExistence type="predicted"/>
<protein>
    <submittedName>
        <fullName evidence="1">Uncharacterized protein</fullName>
    </submittedName>
</protein>
<evidence type="ECO:0000313" key="1">
    <source>
        <dbReference type="EMBL" id="CDH00785.1"/>
    </source>
</evidence>
<dbReference type="HOGENOM" id="CLU_2588908_0_0_6"/>
<reference evidence="1" key="1">
    <citation type="submission" date="2013-07" db="EMBL/GenBank/DDBJ databases">
        <title>Sub-species coevolution in mutualistic symbiosis.</title>
        <authorList>
            <person name="Murfin K."/>
            <person name="Klassen J."/>
            <person name="Lee M."/>
            <person name="Forst S."/>
            <person name="Stock P."/>
            <person name="Goodrich-Blair H."/>
        </authorList>
    </citation>
    <scope>NUCLEOTIDE SEQUENCE [LARGE SCALE GENOMIC DNA]</scope>
    <source>
        <strain evidence="1">Feltiae Moldova</strain>
    </source>
</reference>
<name>A0A077NPJ9_XENBV</name>
<gene>
    <name evidence="1" type="ORF">XBFM1_1850006</name>
</gene>
<dbReference type="AlphaFoldDB" id="A0A077NPJ9"/>
<dbReference type="Proteomes" id="UP000028487">
    <property type="component" value="Unassembled WGS sequence"/>
</dbReference>
<sequence length="80" mass="9684">MTIKMIETLVYYSPTRKRQYFSKRGAIKAEANARIYKKYPKEEQEYHEGNLSYPGYDIACERPVFYSRAIRYLSYLLRKQ</sequence>
<accession>A0A077NPJ9</accession>
<comment type="caution">
    <text evidence="1">The sequence shown here is derived from an EMBL/GenBank/DDBJ whole genome shotgun (WGS) entry which is preliminary data.</text>
</comment>
<organism evidence="1">
    <name type="scientific">Xenorhabdus bovienii str. feltiae Moldova</name>
    <dbReference type="NCBI Taxonomy" id="1398200"/>
    <lineage>
        <taxon>Bacteria</taxon>
        <taxon>Pseudomonadati</taxon>
        <taxon>Pseudomonadota</taxon>
        <taxon>Gammaproteobacteria</taxon>
        <taxon>Enterobacterales</taxon>
        <taxon>Morganellaceae</taxon>
        <taxon>Xenorhabdus</taxon>
    </lineage>
</organism>